<evidence type="ECO:0000313" key="3">
    <source>
        <dbReference type="EMBL" id="QRN53003.1"/>
    </source>
</evidence>
<evidence type="ECO:0000256" key="1">
    <source>
        <dbReference type="SAM" id="SignalP"/>
    </source>
</evidence>
<feature type="chain" id="PRO_5045423338" evidence="1">
    <location>
        <begin position="24"/>
        <end position="110"/>
    </location>
</feature>
<protein>
    <submittedName>
        <fullName evidence="3">EF-hand domain-containing protein</fullName>
    </submittedName>
</protein>
<name>A0ABX7GRG0_9GAMM</name>
<gene>
    <name evidence="3" type="ORF">ISN74_16400</name>
</gene>
<accession>A0ABX7GRG0</accession>
<evidence type="ECO:0000313" key="4">
    <source>
        <dbReference type="Proteomes" id="UP000663181"/>
    </source>
</evidence>
<proteinExistence type="predicted"/>
<dbReference type="PROSITE" id="PS50222">
    <property type="entry name" value="EF_HAND_2"/>
    <property type="match status" value="1"/>
</dbReference>
<dbReference type="Proteomes" id="UP000663181">
    <property type="component" value="Chromosome"/>
</dbReference>
<keyword evidence="1" id="KW-0732">Signal</keyword>
<dbReference type="EMBL" id="CP064030">
    <property type="protein sequence ID" value="QRN53003.1"/>
    <property type="molecule type" value="Genomic_DNA"/>
</dbReference>
<sequence length="110" mass="11765">MARFVRVILLLIVIAGVPLTSTAQTGLNEIARAVKVLDKNFDIADKNHDGLLTKQEAENGPVSFIARNFDAIDTKHRGVVSKEDVHAYIATTLMRSSQPASATSAGAAHP</sequence>
<dbReference type="Gene3D" id="1.10.238.10">
    <property type="entry name" value="EF-hand"/>
    <property type="match status" value="1"/>
</dbReference>
<feature type="signal peptide" evidence="1">
    <location>
        <begin position="1"/>
        <end position="23"/>
    </location>
</feature>
<organism evidence="3 4">
    <name type="scientific">Dyella caseinilytica</name>
    <dbReference type="NCBI Taxonomy" id="1849581"/>
    <lineage>
        <taxon>Bacteria</taxon>
        <taxon>Pseudomonadati</taxon>
        <taxon>Pseudomonadota</taxon>
        <taxon>Gammaproteobacteria</taxon>
        <taxon>Lysobacterales</taxon>
        <taxon>Rhodanobacteraceae</taxon>
        <taxon>Dyella</taxon>
    </lineage>
</organism>
<dbReference type="SUPFAM" id="SSF47473">
    <property type="entry name" value="EF-hand"/>
    <property type="match status" value="1"/>
</dbReference>
<dbReference type="InterPro" id="IPR002048">
    <property type="entry name" value="EF_hand_dom"/>
</dbReference>
<dbReference type="InterPro" id="IPR011992">
    <property type="entry name" value="EF-hand-dom_pair"/>
</dbReference>
<reference evidence="3 4" key="1">
    <citation type="submission" date="2020-10" db="EMBL/GenBank/DDBJ databases">
        <title>Phylogeny of dyella-like bacteria.</title>
        <authorList>
            <person name="Fu J."/>
        </authorList>
    </citation>
    <scope>NUCLEOTIDE SEQUENCE [LARGE SCALE GENOMIC DNA]</scope>
    <source>
        <strain evidence="3 4">DHOB09</strain>
    </source>
</reference>
<evidence type="ECO:0000259" key="2">
    <source>
        <dbReference type="PROSITE" id="PS50222"/>
    </source>
</evidence>
<feature type="domain" description="EF-hand" evidence="2">
    <location>
        <begin position="32"/>
        <end position="67"/>
    </location>
</feature>
<dbReference type="RefSeq" id="WP_188800235.1">
    <property type="nucleotide sequence ID" value="NZ_BMIZ01000002.1"/>
</dbReference>
<keyword evidence="4" id="KW-1185">Reference proteome</keyword>